<dbReference type="AlphaFoldDB" id="A0A0E9QWH3"/>
<protein>
    <submittedName>
        <fullName evidence="1">Uncharacterized protein</fullName>
    </submittedName>
</protein>
<sequence length="18" mass="2365">MFRTWFSLMRYSTEKRPK</sequence>
<name>A0A0E9QWH3_ANGAN</name>
<reference evidence="1" key="2">
    <citation type="journal article" date="2015" name="Fish Shellfish Immunol.">
        <title>Early steps in the European eel (Anguilla anguilla)-Vibrio vulnificus interaction in the gills: Role of the RtxA13 toxin.</title>
        <authorList>
            <person name="Callol A."/>
            <person name="Pajuelo D."/>
            <person name="Ebbesson L."/>
            <person name="Teles M."/>
            <person name="MacKenzie S."/>
            <person name="Amaro C."/>
        </authorList>
    </citation>
    <scope>NUCLEOTIDE SEQUENCE</scope>
</reference>
<proteinExistence type="predicted"/>
<reference evidence="1" key="1">
    <citation type="submission" date="2014-11" db="EMBL/GenBank/DDBJ databases">
        <authorList>
            <person name="Amaro Gonzalez C."/>
        </authorList>
    </citation>
    <scope>NUCLEOTIDE SEQUENCE</scope>
</reference>
<organism evidence="1">
    <name type="scientific">Anguilla anguilla</name>
    <name type="common">European freshwater eel</name>
    <name type="synonym">Muraena anguilla</name>
    <dbReference type="NCBI Taxonomy" id="7936"/>
    <lineage>
        <taxon>Eukaryota</taxon>
        <taxon>Metazoa</taxon>
        <taxon>Chordata</taxon>
        <taxon>Craniata</taxon>
        <taxon>Vertebrata</taxon>
        <taxon>Euteleostomi</taxon>
        <taxon>Actinopterygii</taxon>
        <taxon>Neopterygii</taxon>
        <taxon>Teleostei</taxon>
        <taxon>Anguilliformes</taxon>
        <taxon>Anguillidae</taxon>
        <taxon>Anguilla</taxon>
    </lineage>
</organism>
<accession>A0A0E9QWH3</accession>
<dbReference type="EMBL" id="GBXM01087368">
    <property type="protein sequence ID" value="JAH21209.1"/>
    <property type="molecule type" value="Transcribed_RNA"/>
</dbReference>
<evidence type="ECO:0000313" key="1">
    <source>
        <dbReference type="EMBL" id="JAH21209.1"/>
    </source>
</evidence>